<evidence type="ECO:0000256" key="1">
    <source>
        <dbReference type="SAM" id="MobiDB-lite"/>
    </source>
</evidence>
<keyword evidence="3" id="KW-1185">Reference proteome</keyword>
<feature type="compositionally biased region" description="Basic and acidic residues" evidence="1">
    <location>
        <begin position="204"/>
        <end position="216"/>
    </location>
</feature>
<feature type="region of interest" description="Disordered" evidence="1">
    <location>
        <begin position="23"/>
        <end position="50"/>
    </location>
</feature>
<feature type="region of interest" description="Disordered" evidence="1">
    <location>
        <begin position="84"/>
        <end position="112"/>
    </location>
</feature>
<evidence type="ECO:0000313" key="2">
    <source>
        <dbReference type="Ensembl" id="ENSCINP00000026900.2"/>
    </source>
</evidence>
<dbReference type="InParanoid" id="F6SVZ4"/>
<evidence type="ECO:0000313" key="3">
    <source>
        <dbReference type="Proteomes" id="UP000008144"/>
    </source>
</evidence>
<dbReference type="AlphaFoldDB" id="F6SVZ4"/>
<reference evidence="2" key="3">
    <citation type="submission" date="2025-09" db="UniProtKB">
        <authorList>
            <consortium name="Ensembl"/>
        </authorList>
    </citation>
    <scope>IDENTIFICATION</scope>
</reference>
<protein>
    <submittedName>
        <fullName evidence="2">Uncharacterized protein</fullName>
    </submittedName>
</protein>
<dbReference type="HOGENOM" id="CLU_1222058_0_0_1"/>
<organism evidence="2 3">
    <name type="scientific">Ciona intestinalis</name>
    <name type="common">Transparent sea squirt</name>
    <name type="synonym">Ascidia intestinalis</name>
    <dbReference type="NCBI Taxonomy" id="7719"/>
    <lineage>
        <taxon>Eukaryota</taxon>
        <taxon>Metazoa</taxon>
        <taxon>Chordata</taxon>
        <taxon>Tunicata</taxon>
        <taxon>Ascidiacea</taxon>
        <taxon>Phlebobranchia</taxon>
        <taxon>Cionidae</taxon>
        <taxon>Ciona</taxon>
    </lineage>
</organism>
<reference evidence="3" key="1">
    <citation type="journal article" date="2002" name="Science">
        <title>The draft genome of Ciona intestinalis: insights into chordate and vertebrate origins.</title>
        <authorList>
            <person name="Dehal P."/>
            <person name="Satou Y."/>
            <person name="Campbell R.K."/>
            <person name="Chapman J."/>
            <person name="Degnan B."/>
            <person name="De Tomaso A."/>
            <person name="Davidson B."/>
            <person name="Di Gregorio A."/>
            <person name="Gelpke M."/>
            <person name="Goodstein D.M."/>
            <person name="Harafuji N."/>
            <person name="Hastings K.E."/>
            <person name="Ho I."/>
            <person name="Hotta K."/>
            <person name="Huang W."/>
            <person name="Kawashima T."/>
            <person name="Lemaire P."/>
            <person name="Martinez D."/>
            <person name="Meinertzhagen I.A."/>
            <person name="Necula S."/>
            <person name="Nonaka M."/>
            <person name="Putnam N."/>
            <person name="Rash S."/>
            <person name="Saiga H."/>
            <person name="Satake M."/>
            <person name="Terry A."/>
            <person name="Yamada L."/>
            <person name="Wang H.G."/>
            <person name="Awazu S."/>
            <person name="Azumi K."/>
            <person name="Boore J."/>
            <person name="Branno M."/>
            <person name="Chin-Bow S."/>
            <person name="DeSantis R."/>
            <person name="Doyle S."/>
            <person name="Francino P."/>
            <person name="Keys D.N."/>
            <person name="Haga S."/>
            <person name="Hayashi H."/>
            <person name="Hino K."/>
            <person name="Imai K.S."/>
            <person name="Inaba K."/>
            <person name="Kano S."/>
            <person name="Kobayashi K."/>
            <person name="Kobayashi M."/>
            <person name="Lee B.I."/>
            <person name="Makabe K.W."/>
            <person name="Manohar C."/>
            <person name="Matassi G."/>
            <person name="Medina M."/>
            <person name="Mochizuki Y."/>
            <person name="Mount S."/>
            <person name="Morishita T."/>
            <person name="Miura S."/>
            <person name="Nakayama A."/>
            <person name="Nishizaka S."/>
            <person name="Nomoto H."/>
            <person name="Ohta F."/>
            <person name="Oishi K."/>
            <person name="Rigoutsos I."/>
            <person name="Sano M."/>
            <person name="Sasaki A."/>
            <person name="Sasakura Y."/>
            <person name="Shoguchi E."/>
            <person name="Shin-i T."/>
            <person name="Spagnuolo A."/>
            <person name="Stainier D."/>
            <person name="Suzuki M.M."/>
            <person name="Tassy O."/>
            <person name="Takatori N."/>
            <person name="Tokuoka M."/>
            <person name="Yagi K."/>
            <person name="Yoshizaki F."/>
            <person name="Wada S."/>
            <person name="Zhang C."/>
            <person name="Hyatt P.D."/>
            <person name="Larimer F."/>
            <person name="Detter C."/>
            <person name="Doggett N."/>
            <person name="Glavina T."/>
            <person name="Hawkins T."/>
            <person name="Richardson P."/>
            <person name="Lucas S."/>
            <person name="Kohara Y."/>
            <person name="Levine M."/>
            <person name="Satoh N."/>
            <person name="Rokhsar D.S."/>
        </authorList>
    </citation>
    <scope>NUCLEOTIDE SEQUENCE [LARGE SCALE GENOMIC DNA]</scope>
</reference>
<proteinExistence type="predicted"/>
<dbReference type="Proteomes" id="UP000008144">
    <property type="component" value="Unassembled WGS sequence"/>
</dbReference>
<sequence>MGEGGLGFDPLNYRPAAMISPQDVMTPTTRTPDNIKTWSSSDETSPPGGMHRTISIKRVSSVQSLHAEPMFAAVSMISSLQNVGDCGSNDQRDGKVLQSLPETPEENVTEKKWRSHDLLETKKSPGLDKTKSSLDGLTAEDCFSETSSSKVTKLVSRKTSAAQLLGVVPYRSTQVDNNTVVNGRSLHLDLNENIKQAETLNAQRQEDNKDTNERRCIQYHTHSEPGL</sequence>
<accession>F6SVZ4</accession>
<feature type="compositionally biased region" description="Polar residues" evidence="1">
    <location>
        <begin position="23"/>
        <end position="44"/>
    </location>
</feature>
<feature type="region of interest" description="Disordered" evidence="1">
    <location>
        <begin position="200"/>
        <end position="227"/>
    </location>
</feature>
<reference evidence="2" key="2">
    <citation type="submission" date="2025-08" db="UniProtKB">
        <authorList>
            <consortium name="Ensembl"/>
        </authorList>
    </citation>
    <scope>IDENTIFICATION</scope>
</reference>
<name>F6SVZ4_CIOIN</name>
<dbReference type="Ensembl" id="ENSCINT00000027146.2">
    <property type="protein sequence ID" value="ENSCINP00000026900.2"/>
    <property type="gene ID" value="ENSCING00000015023.2"/>
</dbReference>